<dbReference type="Gene3D" id="1.25.40.10">
    <property type="entry name" value="Tetratricopeptide repeat domain"/>
    <property type="match status" value="1"/>
</dbReference>
<dbReference type="SUPFAM" id="SSF48452">
    <property type="entry name" value="TPR-like"/>
    <property type="match status" value="1"/>
</dbReference>
<evidence type="ECO:0008006" key="3">
    <source>
        <dbReference type="Google" id="ProtNLM"/>
    </source>
</evidence>
<evidence type="ECO:0000313" key="1">
    <source>
        <dbReference type="EMBL" id="CAF5178996.1"/>
    </source>
</evidence>
<organism evidence="1 2">
    <name type="scientific">Rotaria magnacalcarata</name>
    <dbReference type="NCBI Taxonomy" id="392030"/>
    <lineage>
        <taxon>Eukaryota</taxon>
        <taxon>Metazoa</taxon>
        <taxon>Spiralia</taxon>
        <taxon>Gnathifera</taxon>
        <taxon>Rotifera</taxon>
        <taxon>Eurotatoria</taxon>
        <taxon>Bdelloidea</taxon>
        <taxon>Philodinida</taxon>
        <taxon>Philodinidae</taxon>
        <taxon>Rotaria</taxon>
    </lineage>
</organism>
<comment type="caution">
    <text evidence="1">The sequence shown here is derived from an EMBL/GenBank/DDBJ whole genome shotgun (WGS) entry which is preliminary data.</text>
</comment>
<gene>
    <name evidence="1" type="ORF">SMN809_LOCUS68352</name>
</gene>
<name>A0A8S3HAK6_9BILA</name>
<dbReference type="AlphaFoldDB" id="A0A8S3HAK6"/>
<dbReference type="Proteomes" id="UP000676336">
    <property type="component" value="Unassembled WGS sequence"/>
</dbReference>
<dbReference type="SMART" id="SM00028">
    <property type="entry name" value="TPR"/>
    <property type="match status" value="3"/>
</dbReference>
<reference evidence="1" key="1">
    <citation type="submission" date="2021-02" db="EMBL/GenBank/DDBJ databases">
        <authorList>
            <person name="Nowell W R."/>
        </authorList>
    </citation>
    <scope>NUCLEOTIDE SEQUENCE</scope>
</reference>
<dbReference type="InterPro" id="IPR011990">
    <property type="entry name" value="TPR-like_helical_dom_sf"/>
</dbReference>
<dbReference type="InterPro" id="IPR019734">
    <property type="entry name" value="TPR_rpt"/>
</dbReference>
<accession>A0A8S3HAK6</accession>
<dbReference type="EMBL" id="CAJOBI010317226">
    <property type="protein sequence ID" value="CAF5178996.1"/>
    <property type="molecule type" value="Genomic_DNA"/>
</dbReference>
<protein>
    <recommendedName>
        <fullName evidence="3">Tetratricopeptide repeat protein</fullName>
    </recommendedName>
</protein>
<sequence length="287" mass="33700">MEQSKLPSISCNRMEVYKSLANLYTYIGLGPLVFQMWERFIEEGKGRLVANSDFVNSSDLIKQMELLQLSKEAFALDSNIMIFFDRNSLFRPRVSQLEAITRCEIADKWRVLGYIKPAICYYTWLLENILVSDDSHFAKLHESRLHNNLAACYQDLEDDNAALHHYSLSLEILSPDEENKSIQAAIIHYNIALIYMNRNEFDQSRAHLNKSLLHFLGVPEHRNSTLDVKINYYFAKTYERCNDWKMARDYYQQTIDKCKQYALDDSIINQYEKLLQCMIDKISENTQ</sequence>
<proteinExistence type="predicted"/>
<evidence type="ECO:0000313" key="2">
    <source>
        <dbReference type="Proteomes" id="UP000676336"/>
    </source>
</evidence>